<accession>A0A4R5XT40</accession>
<dbReference type="InterPro" id="IPR000639">
    <property type="entry name" value="Epox_hydrolase-like"/>
</dbReference>
<gene>
    <name evidence="4" type="ORF">E2R57_15705</name>
</gene>
<dbReference type="GO" id="GO:0016020">
    <property type="term" value="C:membrane"/>
    <property type="evidence" value="ECO:0007669"/>
    <property type="project" value="TreeGrafter"/>
</dbReference>
<reference evidence="4 5" key="1">
    <citation type="submission" date="2019-03" db="EMBL/GenBank/DDBJ databases">
        <title>Genome Sequencing and Assembly of Various Microbes Isolated from Partially Reclaimed Soil and Acid Mine Drainage (AMD) Site.</title>
        <authorList>
            <person name="Steinbock B."/>
            <person name="Bechtold R."/>
            <person name="Sevigny J.L."/>
            <person name="Thomas D."/>
            <person name="Cuthill L.R."/>
            <person name="Aveiro Johannsen E.J."/>
            <person name="Thomas K."/>
            <person name="Ghosh A."/>
        </authorList>
    </citation>
    <scope>NUCLEOTIDE SEQUENCE [LARGE SCALE GENOMIC DNA]</scope>
    <source>
        <strain evidence="4 5">S-A1</strain>
    </source>
</reference>
<evidence type="ECO:0000259" key="3">
    <source>
        <dbReference type="Pfam" id="PF00561"/>
    </source>
</evidence>
<dbReference type="Proteomes" id="UP000294621">
    <property type="component" value="Unassembled WGS sequence"/>
</dbReference>
<name>A0A4R5XT40_9MICC</name>
<evidence type="ECO:0000256" key="2">
    <source>
        <dbReference type="SAM" id="MobiDB-lite"/>
    </source>
</evidence>
<dbReference type="GO" id="GO:0016787">
    <property type="term" value="F:hydrolase activity"/>
    <property type="evidence" value="ECO:0007669"/>
    <property type="project" value="UniProtKB-KW"/>
</dbReference>
<dbReference type="InterPro" id="IPR029058">
    <property type="entry name" value="AB_hydrolase_fold"/>
</dbReference>
<proteinExistence type="predicted"/>
<comment type="caution">
    <text evidence="4">The sequence shown here is derived from an EMBL/GenBank/DDBJ whole genome shotgun (WGS) entry which is preliminary data.</text>
</comment>
<dbReference type="Gene3D" id="3.40.50.1820">
    <property type="entry name" value="alpha/beta hydrolase"/>
    <property type="match status" value="1"/>
</dbReference>
<feature type="compositionally biased region" description="Polar residues" evidence="2">
    <location>
        <begin position="15"/>
        <end position="24"/>
    </location>
</feature>
<dbReference type="OrthoDB" id="5902829at2"/>
<feature type="region of interest" description="Disordered" evidence="2">
    <location>
        <begin position="1"/>
        <end position="24"/>
    </location>
</feature>
<dbReference type="PANTHER" id="PTHR43798">
    <property type="entry name" value="MONOACYLGLYCEROL LIPASE"/>
    <property type="match status" value="1"/>
</dbReference>
<dbReference type="InterPro" id="IPR000073">
    <property type="entry name" value="AB_hydrolase_1"/>
</dbReference>
<dbReference type="SUPFAM" id="SSF53474">
    <property type="entry name" value="alpha/beta-Hydrolases"/>
    <property type="match status" value="1"/>
</dbReference>
<feature type="domain" description="AB hydrolase-1" evidence="3">
    <location>
        <begin position="45"/>
        <end position="284"/>
    </location>
</feature>
<dbReference type="EMBL" id="SMZQ01000009">
    <property type="protein sequence ID" value="TDL34152.1"/>
    <property type="molecule type" value="Genomic_DNA"/>
</dbReference>
<dbReference type="AlphaFoldDB" id="A0A4R5XT40"/>
<dbReference type="Pfam" id="PF00561">
    <property type="entry name" value="Abhydrolase_1"/>
    <property type="match status" value="1"/>
</dbReference>
<organism evidence="4 5">
    <name type="scientific">Arthrobacter nitrophenolicus</name>
    <dbReference type="NCBI Taxonomy" id="683150"/>
    <lineage>
        <taxon>Bacteria</taxon>
        <taxon>Bacillati</taxon>
        <taxon>Actinomycetota</taxon>
        <taxon>Actinomycetes</taxon>
        <taxon>Micrococcales</taxon>
        <taxon>Micrococcaceae</taxon>
        <taxon>Arthrobacter</taxon>
    </lineage>
</organism>
<dbReference type="PANTHER" id="PTHR43798:SF31">
    <property type="entry name" value="AB HYDROLASE SUPERFAMILY PROTEIN YCLE"/>
    <property type="match status" value="1"/>
</dbReference>
<dbReference type="PRINTS" id="PR00111">
    <property type="entry name" value="ABHYDROLASE"/>
</dbReference>
<evidence type="ECO:0000313" key="4">
    <source>
        <dbReference type="EMBL" id="TDL34152.1"/>
    </source>
</evidence>
<keyword evidence="1 4" id="KW-0378">Hydrolase</keyword>
<dbReference type="InterPro" id="IPR050266">
    <property type="entry name" value="AB_hydrolase_sf"/>
</dbReference>
<evidence type="ECO:0000313" key="5">
    <source>
        <dbReference type="Proteomes" id="UP000294621"/>
    </source>
</evidence>
<protein>
    <submittedName>
        <fullName evidence="4">Alpha/beta fold hydrolase</fullName>
    </submittedName>
</protein>
<dbReference type="PRINTS" id="PR00412">
    <property type="entry name" value="EPOXHYDRLASE"/>
</dbReference>
<evidence type="ECO:0000256" key="1">
    <source>
        <dbReference type="ARBA" id="ARBA00022801"/>
    </source>
</evidence>
<sequence>MDPTAAVSRDYQRPGTANSNLERSSSRYITVSTGDIHYHDVGQGPVLVLLHGSGPGATAWSNFGPNIMTLSGQFRVLAIDMPGWGESHPMRVRDRDHAATLVEILDKLEIERIAVVGNSMGAVTSLAFAARYPERVTHVVTMGAAMVGQRMLFGPADGPSEGLKVLFQAYRDPSPQNMARLVDVMTFDSGSDSQDVAIERSRNTLKYPQHRENFVADLDEHLPIILKPATQDEIARIKVPVLLIHGRDDRVLNVEHSLRLVGAIENARLVIINRCGHWVQLEHADEFNRTVASFIAQQ</sequence>